<dbReference type="OrthoDB" id="9801597at2"/>
<dbReference type="STRING" id="1121025.SAMN02745249_01930"/>
<keyword evidence="7" id="KW-1185">Reference proteome</keyword>
<dbReference type="InterPro" id="IPR048588">
    <property type="entry name" value="CvfB_S1_2nd"/>
</dbReference>
<feature type="domain" description="Conserved virulence factor B third S1" evidence="5">
    <location>
        <begin position="144"/>
        <end position="214"/>
    </location>
</feature>
<dbReference type="PANTHER" id="PTHR37296:SF1">
    <property type="entry name" value="CONSERVED VIRULENCE FACTOR B"/>
    <property type="match status" value="1"/>
</dbReference>
<feature type="domain" description="Conserved virulence factor B first S1" evidence="2">
    <location>
        <begin position="5"/>
        <end position="60"/>
    </location>
</feature>
<dbReference type="RefSeq" id="WP_073298608.1">
    <property type="nucleotide sequence ID" value="NZ_FQUF01000037.1"/>
</dbReference>
<sequence length="292" mass="33222">MNNILGTITTAMVIDKNQTNLFAQKEGVTFKVLDEEVSAFDIGDVIEGFCYINKKDEYVLMTKIPSIYEGVYDWGEVVEVQRELGVFVDVGWTEKDLAVSLDDLPVFTNVWPRKGDRLFLTVRTDQKNRMWGQLAQIDDVIQKATEGHSEMHNENIEGTVISSLKAGSYLYLDNDCVGFVHPNERDREPRLGEAVSGRVIGVREDGVLYVSLLPRAYEALDDDAAMIFTLLKRSSNHRIPYHDKSDPEDIKEYFGISKGQFKRAVGRLMKQRLVLQDKDGTYLTKDGLEREL</sequence>
<feature type="domain" description="Conserved virulence factor B-like winged helix" evidence="3">
    <location>
        <begin position="226"/>
        <end position="283"/>
    </location>
</feature>
<dbReference type="InterPro" id="IPR014464">
    <property type="entry name" value="CvfB_fam"/>
</dbReference>
<evidence type="ECO:0000259" key="2">
    <source>
        <dbReference type="Pfam" id="PF13509"/>
    </source>
</evidence>
<dbReference type="Pfam" id="PF13509">
    <property type="entry name" value="S1_2"/>
    <property type="match status" value="1"/>
</dbReference>
<evidence type="ECO:0000259" key="4">
    <source>
        <dbReference type="Pfam" id="PF21191"/>
    </source>
</evidence>
<protein>
    <recommendedName>
        <fullName evidence="8">S1 motif domain-containing protein</fullName>
    </recommendedName>
</protein>
<dbReference type="Pfam" id="PF21543">
    <property type="entry name" value="CvfB_2nd"/>
    <property type="match status" value="1"/>
</dbReference>
<dbReference type="Gene3D" id="1.10.10.10">
    <property type="entry name" value="Winged helix-like DNA-binding domain superfamily/Winged helix DNA-binding domain"/>
    <property type="match status" value="1"/>
</dbReference>
<dbReference type="InterPro" id="IPR048587">
    <property type="entry name" value="CvfB_S1_3rd"/>
</dbReference>
<dbReference type="InterPro" id="IPR012340">
    <property type="entry name" value="NA-bd_OB-fold"/>
</dbReference>
<reference evidence="6 7" key="1">
    <citation type="submission" date="2016-11" db="EMBL/GenBank/DDBJ databases">
        <authorList>
            <person name="Jaros S."/>
            <person name="Januszkiewicz K."/>
            <person name="Wedrychowicz H."/>
        </authorList>
    </citation>
    <scope>NUCLEOTIDE SEQUENCE [LARGE SCALE GENOMIC DNA]</scope>
    <source>
        <strain evidence="6 7">DSM 15692</strain>
    </source>
</reference>
<evidence type="ECO:0000256" key="1">
    <source>
        <dbReference type="PIRNR" id="PIRNR012524"/>
    </source>
</evidence>
<accession>A0A1M4ZC54</accession>
<dbReference type="Pfam" id="PF17783">
    <property type="entry name" value="WHD_CvfB"/>
    <property type="match status" value="1"/>
</dbReference>
<dbReference type="Gene3D" id="2.40.50.330">
    <property type="match status" value="1"/>
</dbReference>
<dbReference type="EMBL" id="FQUF01000037">
    <property type="protein sequence ID" value="SHF15614.1"/>
    <property type="molecule type" value="Genomic_DNA"/>
</dbReference>
<evidence type="ECO:0008006" key="8">
    <source>
        <dbReference type="Google" id="ProtNLM"/>
    </source>
</evidence>
<dbReference type="Gene3D" id="2.40.50.140">
    <property type="entry name" value="Nucleic acid-binding proteins"/>
    <property type="match status" value="2"/>
</dbReference>
<dbReference type="InterPro" id="IPR036388">
    <property type="entry name" value="WH-like_DNA-bd_sf"/>
</dbReference>
<dbReference type="Proteomes" id="UP000184128">
    <property type="component" value="Unassembled WGS sequence"/>
</dbReference>
<dbReference type="AlphaFoldDB" id="A0A1M4ZC54"/>
<evidence type="ECO:0000313" key="7">
    <source>
        <dbReference type="Proteomes" id="UP000184128"/>
    </source>
</evidence>
<gene>
    <name evidence="6" type="ORF">SAMN02745249_01930</name>
</gene>
<dbReference type="PANTHER" id="PTHR37296">
    <property type="entry name" value="CONSERVED VIRULENCE FACTOR B"/>
    <property type="match status" value="1"/>
</dbReference>
<comment type="similarity">
    <text evidence="1">Belongs to the CvfB family.</text>
</comment>
<evidence type="ECO:0000259" key="3">
    <source>
        <dbReference type="Pfam" id="PF17783"/>
    </source>
</evidence>
<organism evidence="6 7">
    <name type="scientific">Atopostipes suicloacalis DSM 15692</name>
    <dbReference type="NCBI Taxonomy" id="1121025"/>
    <lineage>
        <taxon>Bacteria</taxon>
        <taxon>Bacillati</taxon>
        <taxon>Bacillota</taxon>
        <taxon>Bacilli</taxon>
        <taxon>Lactobacillales</taxon>
        <taxon>Carnobacteriaceae</taxon>
        <taxon>Atopostipes</taxon>
    </lineage>
</organism>
<proteinExistence type="inferred from homology"/>
<evidence type="ECO:0000313" key="6">
    <source>
        <dbReference type="EMBL" id="SHF15614.1"/>
    </source>
</evidence>
<feature type="domain" description="Conserved virulence factor B second S1" evidence="4">
    <location>
        <begin position="72"/>
        <end position="133"/>
    </location>
</feature>
<dbReference type="InterPro" id="IPR040764">
    <property type="entry name" value="CvfB_WH"/>
</dbReference>
<dbReference type="PIRSF" id="PIRSF012524">
    <property type="entry name" value="YitL_S1"/>
    <property type="match status" value="1"/>
</dbReference>
<dbReference type="Pfam" id="PF21191">
    <property type="entry name" value="CvfB_1st"/>
    <property type="match status" value="1"/>
</dbReference>
<evidence type="ECO:0000259" key="5">
    <source>
        <dbReference type="Pfam" id="PF21543"/>
    </source>
</evidence>
<name>A0A1M4ZC54_9LACT</name>
<dbReference type="InterPro" id="IPR039566">
    <property type="entry name" value="CvfB_S1_st"/>
</dbReference>